<dbReference type="Pfam" id="PF01926">
    <property type="entry name" value="MMR_HSR1"/>
    <property type="match status" value="1"/>
</dbReference>
<dbReference type="EMBL" id="JAUSQM010000001">
    <property type="protein sequence ID" value="MDP9822311.1"/>
    <property type="molecule type" value="Genomic_DNA"/>
</dbReference>
<name>A0ABT9NPF4_9ACTN</name>
<dbReference type="Gene3D" id="3.40.50.300">
    <property type="entry name" value="P-loop containing nucleotide triphosphate hydrolases"/>
    <property type="match status" value="1"/>
</dbReference>
<keyword evidence="1" id="KW-1133">Transmembrane helix</keyword>
<feature type="transmembrane region" description="Helical" evidence="1">
    <location>
        <begin position="465"/>
        <end position="490"/>
    </location>
</feature>
<evidence type="ECO:0000313" key="3">
    <source>
        <dbReference type="EMBL" id="MDP9822311.1"/>
    </source>
</evidence>
<evidence type="ECO:0000259" key="2">
    <source>
        <dbReference type="Pfam" id="PF01926"/>
    </source>
</evidence>
<reference evidence="3 4" key="1">
    <citation type="submission" date="2023-07" db="EMBL/GenBank/DDBJ databases">
        <title>Sequencing the genomes of 1000 actinobacteria strains.</title>
        <authorList>
            <person name="Klenk H.-P."/>
        </authorList>
    </citation>
    <scope>NUCLEOTIDE SEQUENCE [LARGE SCALE GENOMIC DNA]</scope>
    <source>
        <strain evidence="3 4">GD13</strain>
    </source>
</reference>
<evidence type="ECO:0000313" key="4">
    <source>
        <dbReference type="Proteomes" id="UP001240447"/>
    </source>
</evidence>
<accession>A0ABT9NPF4</accession>
<dbReference type="PANTHER" id="PTHR42698:SF1">
    <property type="entry name" value="GTPASE ERA, MITOCHONDRIAL"/>
    <property type="match status" value="1"/>
</dbReference>
<keyword evidence="3" id="KW-0131">Cell cycle</keyword>
<keyword evidence="1" id="KW-0812">Transmembrane</keyword>
<evidence type="ECO:0000256" key="1">
    <source>
        <dbReference type="SAM" id="Phobius"/>
    </source>
</evidence>
<dbReference type="InterPro" id="IPR027417">
    <property type="entry name" value="P-loop_NTPase"/>
</dbReference>
<dbReference type="InterPro" id="IPR005662">
    <property type="entry name" value="GTPase_Era-like"/>
</dbReference>
<organism evidence="3 4">
    <name type="scientific">Nocardioides massiliensis</name>
    <dbReference type="NCBI Taxonomy" id="1325935"/>
    <lineage>
        <taxon>Bacteria</taxon>
        <taxon>Bacillati</taxon>
        <taxon>Actinomycetota</taxon>
        <taxon>Actinomycetes</taxon>
        <taxon>Propionibacteriales</taxon>
        <taxon>Nocardioidaceae</taxon>
        <taxon>Nocardioides</taxon>
    </lineage>
</organism>
<comment type="caution">
    <text evidence="3">The sequence shown here is derived from an EMBL/GenBank/DDBJ whole genome shotgun (WGS) entry which is preliminary data.</text>
</comment>
<dbReference type="Proteomes" id="UP001240447">
    <property type="component" value="Unassembled WGS sequence"/>
</dbReference>
<dbReference type="PANTHER" id="PTHR42698">
    <property type="entry name" value="GTPASE ERA"/>
    <property type="match status" value="1"/>
</dbReference>
<gene>
    <name evidence="3" type="ORF">J2S59_002120</name>
</gene>
<dbReference type="InterPro" id="IPR006073">
    <property type="entry name" value="GTP-bd"/>
</dbReference>
<dbReference type="RefSeq" id="WP_068116570.1">
    <property type="nucleotide sequence ID" value="NZ_CCXJ01000031.1"/>
</dbReference>
<dbReference type="SUPFAM" id="SSF52540">
    <property type="entry name" value="P-loop containing nucleoside triphosphate hydrolases"/>
    <property type="match status" value="1"/>
</dbReference>
<feature type="transmembrane region" description="Helical" evidence="1">
    <location>
        <begin position="423"/>
        <end position="445"/>
    </location>
</feature>
<protein>
    <submittedName>
        <fullName evidence="3">GTP-binding protein EngB required for normal cell division</fullName>
    </submittedName>
</protein>
<keyword evidence="3" id="KW-0132">Cell division</keyword>
<proteinExistence type="predicted"/>
<keyword evidence="4" id="KW-1185">Reference proteome</keyword>
<sequence length="536" mass="56638">MTGLMERAKRLLGGGSSVAARVTGLDSAVAAGRGRLDGPELDHADTVVQRAGRRLQLSSDHTVVALGGATGSGKSSTFNALTGLDIAAVGVRRPTTSWATACVWGASGADSLLDWLEIPPRHRVSRDSTLDVRGDAQRDLQGLVLLDLPDHDSTEVSHHLEVERLVALADMLVWVLDPQKYADAAIHDRYLKPLASHRDVMLIVLNHIDEVPLARRDAMVADCRRLLDADGLHDVPLVVASAKDGTGMDELRDHIARRVRDKDSVNARLLADVLVAAEDLSQVSGPAPTAALDDRRSAELVDACVDAAGVPALVEAVEASVRHRTRRTTNWPLFSAFTRRRDPLAAATRGGGRVTALHRARIDTAVRETVDEVTADLSPRWTAAVRAASVDTLPELEDALDRAVAGVDLGADRPPAWSRLLQLLQVLAFTAALAGVGWLGYLAVVPMTGGDAPEPPQAAGMSLPVLLALGGLVAGIALTVLGALSAGLAARSAGRRARSRLEAAVREVVARLVIAPVEAELDSCRAARAGLDTALR</sequence>
<dbReference type="GO" id="GO:0051301">
    <property type="term" value="P:cell division"/>
    <property type="evidence" value="ECO:0007669"/>
    <property type="project" value="UniProtKB-KW"/>
</dbReference>
<feature type="domain" description="G" evidence="2">
    <location>
        <begin position="64"/>
        <end position="206"/>
    </location>
</feature>
<keyword evidence="1" id="KW-0472">Membrane</keyword>